<evidence type="ECO:0000256" key="4">
    <source>
        <dbReference type="ARBA" id="ARBA00022771"/>
    </source>
</evidence>
<feature type="domain" description="C2H2-type" evidence="9">
    <location>
        <begin position="342"/>
        <end position="369"/>
    </location>
</feature>
<dbReference type="Ensembl" id="ENSPNAT00000051028.1">
    <property type="protein sequence ID" value="ENSPNAP00000067083.1"/>
    <property type="gene ID" value="ENSPNAG00000033904.1"/>
</dbReference>
<comment type="subcellular location">
    <subcellularLocation>
        <location evidence="1">Nucleus</location>
    </subcellularLocation>
</comment>
<dbReference type="Gene3D" id="3.30.160.60">
    <property type="entry name" value="Classic Zinc Finger"/>
    <property type="match status" value="6"/>
</dbReference>
<keyword evidence="2" id="KW-0479">Metal-binding</keyword>
<feature type="region of interest" description="Disordered" evidence="8">
    <location>
        <begin position="58"/>
        <end position="77"/>
    </location>
</feature>
<evidence type="ECO:0000256" key="2">
    <source>
        <dbReference type="ARBA" id="ARBA00022723"/>
    </source>
</evidence>
<evidence type="ECO:0000256" key="3">
    <source>
        <dbReference type="ARBA" id="ARBA00022737"/>
    </source>
</evidence>
<evidence type="ECO:0000259" key="9">
    <source>
        <dbReference type="PROSITE" id="PS50157"/>
    </source>
</evidence>
<organism evidence="10 11">
    <name type="scientific">Pygocentrus nattereri</name>
    <name type="common">Red-bellied piranha</name>
    <dbReference type="NCBI Taxonomy" id="42514"/>
    <lineage>
        <taxon>Eukaryota</taxon>
        <taxon>Metazoa</taxon>
        <taxon>Chordata</taxon>
        <taxon>Craniata</taxon>
        <taxon>Vertebrata</taxon>
        <taxon>Euteleostomi</taxon>
        <taxon>Actinopterygii</taxon>
        <taxon>Neopterygii</taxon>
        <taxon>Teleostei</taxon>
        <taxon>Ostariophysi</taxon>
        <taxon>Characiformes</taxon>
        <taxon>Characoidei</taxon>
        <taxon>Pygocentrus</taxon>
    </lineage>
</organism>
<feature type="domain" description="C2H2-type" evidence="9">
    <location>
        <begin position="264"/>
        <end position="292"/>
    </location>
</feature>
<feature type="domain" description="C2H2-type" evidence="9">
    <location>
        <begin position="236"/>
        <end position="263"/>
    </location>
</feature>
<dbReference type="PANTHER" id="PTHR24394:SF29">
    <property type="entry name" value="MYONEURIN"/>
    <property type="match status" value="1"/>
</dbReference>
<dbReference type="GO" id="GO:0045893">
    <property type="term" value="P:positive regulation of DNA-templated transcription"/>
    <property type="evidence" value="ECO:0007669"/>
    <property type="project" value="UniProtKB-ARBA"/>
</dbReference>
<dbReference type="SMART" id="SM00355">
    <property type="entry name" value="ZnF_C2H2"/>
    <property type="match status" value="6"/>
</dbReference>
<reference evidence="10 11" key="1">
    <citation type="submission" date="2020-10" db="EMBL/GenBank/DDBJ databases">
        <title>Pygocentrus nattereri (red-bellied piranha) genome, fPygNat1, primary haplotype.</title>
        <authorList>
            <person name="Myers G."/>
            <person name="Meyer A."/>
            <person name="Karagic N."/>
            <person name="Pippel M."/>
            <person name="Winkler S."/>
            <person name="Tracey A."/>
            <person name="Wood J."/>
            <person name="Formenti G."/>
            <person name="Howe K."/>
            <person name="Fedrigo O."/>
            <person name="Jarvis E.D."/>
        </authorList>
    </citation>
    <scope>NUCLEOTIDE SEQUENCE [LARGE SCALE GENOMIC DNA]</scope>
</reference>
<keyword evidence="5" id="KW-0862">Zinc</keyword>
<reference evidence="10" key="3">
    <citation type="submission" date="2025-09" db="UniProtKB">
        <authorList>
            <consortium name="Ensembl"/>
        </authorList>
    </citation>
    <scope>IDENTIFICATION</scope>
</reference>
<dbReference type="Proteomes" id="UP001501920">
    <property type="component" value="Chromosome 21"/>
</dbReference>
<dbReference type="PANTHER" id="PTHR24394">
    <property type="entry name" value="ZINC FINGER PROTEIN"/>
    <property type="match status" value="1"/>
</dbReference>
<dbReference type="FunFam" id="3.30.160.60:FF:001498">
    <property type="entry name" value="Zinc finger protein 404"/>
    <property type="match status" value="1"/>
</dbReference>
<feature type="domain" description="C2H2-type" evidence="9">
    <location>
        <begin position="370"/>
        <end position="397"/>
    </location>
</feature>
<dbReference type="GeneTree" id="ENSGT00940000164807"/>
<evidence type="ECO:0000256" key="7">
    <source>
        <dbReference type="PROSITE-ProRule" id="PRU00042"/>
    </source>
</evidence>
<evidence type="ECO:0000256" key="1">
    <source>
        <dbReference type="ARBA" id="ARBA00004123"/>
    </source>
</evidence>
<dbReference type="AlphaFoldDB" id="A0AAR2KRZ1"/>
<keyword evidence="11" id="KW-1185">Reference proteome</keyword>
<evidence type="ECO:0000313" key="10">
    <source>
        <dbReference type="Ensembl" id="ENSPNAP00000067083.1"/>
    </source>
</evidence>
<dbReference type="PROSITE" id="PS00028">
    <property type="entry name" value="ZINC_FINGER_C2H2_1"/>
    <property type="match status" value="6"/>
</dbReference>
<reference evidence="10" key="2">
    <citation type="submission" date="2025-08" db="UniProtKB">
        <authorList>
            <consortium name="Ensembl"/>
        </authorList>
    </citation>
    <scope>IDENTIFICATION</scope>
</reference>
<evidence type="ECO:0000256" key="6">
    <source>
        <dbReference type="ARBA" id="ARBA00023242"/>
    </source>
</evidence>
<dbReference type="Pfam" id="PF00096">
    <property type="entry name" value="zf-C2H2"/>
    <property type="match status" value="3"/>
</dbReference>
<sequence>MASCTNIGKFESLNSFIHERLTTTAGEIFQVVKDTLAEFQEEIYRSKQENIYLKRRLAEVSRGESEKQNSNPDPLEFEKPVIQVKLELSTVHQDPETQQQLCALPASSFEHAGTTHSSPHSVSNKVGGDKDVDVCMDSYVTVKVEQSDSQVTCSDNASAVHNGSSGTLVGVHKDEPGQRPSSQCVQSSGDCCHPPSRVENSLAGVLFPCEVCSKSFKNNVLLKKHMLTHQKERKPYHCKFCNKTFDRKGHVQDHEKIHTGEKPYSCAKCGKRFIWLNQVKLHIQNYHPEETGIIIKKSTKQGILKIAHQSENKYPCEVCGKNYSSQHVLRNHLRVHTGERPFKCKFCAKTFTQKSHMLEHERIHTGEQKYSCSECGLSFIWLRQAKAHVQNHHDQCAKIVRK</sequence>
<dbReference type="GO" id="GO:0043565">
    <property type="term" value="F:sequence-specific DNA binding"/>
    <property type="evidence" value="ECO:0007669"/>
    <property type="project" value="UniProtKB-ARBA"/>
</dbReference>
<dbReference type="FunFam" id="3.30.160.60:FF:000145">
    <property type="entry name" value="Zinc finger protein 574"/>
    <property type="match status" value="1"/>
</dbReference>
<accession>A0AAR2KRZ1</accession>
<dbReference type="SUPFAM" id="SSF57667">
    <property type="entry name" value="beta-beta-alpha zinc fingers"/>
    <property type="match status" value="4"/>
</dbReference>
<dbReference type="GO" id="GO:0005694">
    <property type="term" value="C:chromosome"/>
    <property type="evidence" value="ECO:0007669"/>
    <property type="project" value="UniProtKB-ARBA"/>
</dbReference>
<feature type="compositionally biased region" description="Basic and acidic residues" evidence="8">
    <location>
        <begin position="58"/>
        <end position="67"/>
    </location>
</feature>
<dbReference type="FunFam" id="3.30.160.60:FF:001270">
    <property type="entry name" value="zinc finger protein 583 isoform X1"/>
    <property type="match status" value="1"/>
</dbReference>
<dbReference type="PROSITE" id="PS50157">
    <property type="entry name" value="ZINC_FINGER_C2H2_2"/>
    <property type="match status" value="6"/>
</dbReference>
<protein>
    <recommendedName>
        <fullName evidence="9">C2H2-type domain-containing protein</fullName>
    </recommendedName>
</protein>
<evidence type="ECO:0000256" key="8">
    <source>
        <dbReference type="SAM" id="MobiDB-lite"/>
    </source>
</evidence>
<name>A0AAR2KRZ1_PYGNA</name>
<dbReference type="InterPro" id="IPR013087">
    <property type="entry name" value="Znf_C2H2_type"/>
</dbReference>
<evidence type="ECO:0000313" key="11">
    <source>
        <dbReference type="Proteomes" id="UP001501920"/>
    </source>
</evidence>
<dbReference type="InterPro" id="IPR036236">
    <property type="entry name" value="Znf_C2H2_sf"/>
</dbReference>
<feature type="domain" description="C2H2-type" evidence="9">
    <location>
        <begin position="207"/>
        <end position="234"/>
    </location>
</feature>
<keyword evidence="3" id="KW-0677">Repeat</keyword>
<keyword evidence="4 7" id="KW-0863">Zinc-finger</keyword>
<proteinExistence type="predicted"/>
<dbReference type="GO" id="GO:0008270">
    <property type="term" value="F:zinc ion binding"/>
    <property type="evidence" value="ECO:0007669"/>
    <property type="project" value="UniProtKB-KW"/>
</dbReference>
<dbReference type="GO" id="GO:0005634">
    <property type="term" value="C:nucleus"/>
    <property type="evidence" value="ECO:0007669"/>
    <property type="project" value="UniProtKB-SubCell"/>
</dbReference>
<dbReference type="FunFam" id="3.30.160.60:FF:001732">
    <property type="entry name" value="Zgc:162936"/>
    <property type="match status" value="1"/>
</dbReference>
<dbReference type="GO" id="GO:0000981">
    <property type="term" value="F:DNA-binding transcription factor activity, RNA polymerase II-specific"/>
    <property type="evidence" value="ECO:0007669"/>
    <property type="project" value="TreeGrafter"/>
</dbReference>
<keyword evidence="6" id="KW-0539">Nucleus</keyword>
<feature type="domain" description="C2H2-type" evidence="9">
    <location>
        <begin position="314"/>
        <end position="341"/>
    </location>
</feature>
<evidence type="ECO:0000256" key="5">
    <source>
        <dbReference type="ARBA" id="ARBA00022833"/>
    </source>
</evidence>